<name>A0A5M6A248_9BACE</name>
<dbReference type="Proteomes" id="UP000325055">
    <property type="component" value="Unassembled WGS sequence"/>
</dbReference>
<evidence type="ECO:0000313" key="1">
    <source>
        <dbReference type="EMBL" id="KAA5403134.1"/>
    </source>
</evidence>
<organism evidence="1 2">
    <name type="scientific">Bacteroides cellulosilyticus</name>
    <dbReference type="NCBI Taxonomy" id="246787"/>
    <lineage>
        <taxon>Bacteria</taxon>
        <taxon>Pseudomonadati</taxon>
        <taxon>Bacteroidota</taxon>
        <taxon>Bacteroidia</taxon>
        <taxon>Bacteroidales</taxon>
        <taxon>Bacteroidaceae</taxon>
        <taxon>Bacteroides</taxon>
    </lineage>
</organism>
<dbReference type="AlphaFoldDB" id="A0A5M6A248"/>
<sequence>MKKIVINLTTFCGRCIEAIHYYVSVEYYNSCDDFRNDKIKRPITQKEIDSNGDRFYSYEAGEPTECFNSWKEALEAAKGYITANGLEGDVYVVGVPNKGTLTLEQALFPELDTRKRCSKCGKVFGDREGFYNFPAGALCVQCHKKQHSNQP</sequence>
<evidence type="ECO:0000313" key="2">
    <source>
        <dbReference type="Proteomes" id="UP000325055"/>
    </source>
</evidence>
<accession>A0A5M6A248</accession>
<proteinExistence type="predicted"/>
<dbReference type="RefSeq" id="WP_149950582.1">
    <property type="nucleotide sequence ID" value="NZ_RCXI01000031.1"/>
</dbReference>
<gene>
    <name evidence="1" type="ORF">F2Y86_24585</name>
</gene>
<protein>
    <submittedName>
        <fullName evidence="1">Uncharacterized protein</fullName>
    </submittedName>
</protein>
<comment type="caution">
    <text evidence="1">The sequence shown here is derived from an EMBL/GenBank/DDBJ whole genome shotgun (WGS) entry which is preliminary data.</text>
</comment>
<reference evidence="1 2" key="1">
    <citation type="journal article" date="2019" name="Nat. Med.">
        <title>A library of human gut bacterial isolates paired with longitudinal multiomics data enables mechanistic microbiome research.</title>
        <authorList>
            <person name="Poyet M."/>
            <person name="Groussin M."/>
            <person name="Gibbons S.M."/>
            <person name="Avila-Pacheco J."/>
            <person name="Jiang X."/>
            <person name="Kearney S.M."/>
            <person name="Perrotta A.R."/>
            <person name="Berdy B."/>
            <person name="Zhao S."/>
            <person name="Lieberman T.D."/>
            <person name="Swanson P.K."/>
            <person name="Smith M."/>
            <person name="Roesemann S."/>
            <person name="Alexander J.E."/>
            <person name="Rich S.A."/>
            <person name="Livny J."/>
            <person name="Vlamakis H."/>
            <person name="Clish C."/>
            <person name="Bullock K."/>
            <person name="Deik A."/>
            <person name="Scott J."/>
            <person name="Pierce K.A."/>
            <person name="Xavier R.J."/>
            <person name="Alm E.J."/>
        </authorList>
    </citation>
    <scope>NUCLEOTIDE SEQUENCE [LARGE SCALE GENOMIC DNA]</scope>
    <source>
        <strain evidence="1 2">BIOML-A7</strain>
    </source>
</reference>
<dbReference type="EMBL" id="VVYW01000030">
    <property type="protein sequence ID" value="KAA5403134.1"/>
    <property type="molecule type" value="Genomic_DNA"/>
</dbReference>